<dbReference type="Gene3D" id="2.30.29.30">
    <property type="entry name" value="Pleckstrin-homology domain (PH domain)/Phosphotyrosine-binding domain (PTB)"/>
    <property type="match status" value="1"/>
</dbReference>
<evidence type="ECO:0000313" key="1">
    <source>
        <dbReference type="EMBL" id="CAE0247273.1"/>
    </source>
</evidence>
<gene>
    <name evidence="1" type="ORF">PBIL07802_LOCUS9463</name>
</gene>
<protein>
    <recommendedName>
        <fullName evidence="2">PH domain-containing protein</fullName>
    </recommendedName>
</protein>
<reference evidence="1" key="1">
    <citation type="submission" date="2021-01" db="EMBL/GenBank/DDBJ databases">
        <authorList>
            <person name="Corre E."/>
            <person name="Pelletier E."/>
            <person name="Niang G."/>
            <person name="Scheremetjew M."/>
            <person name="Finn R."/>
            <person name="Kale V."/>
            <person name="Holt S."/>
            <person name="Cochrane G."/>
            <person name="Meng A."/>
            <person name="Brown T."/>
            <person name="Cohen L."/>
        </authorList>
    </citation>
    <scope>NUCLEOTIDE SEQUENCE</scope>
    <source>
        <strain evidence="1">NIES-2562</strain>
    </source>
</reference>
<dbReference type="AlphaFoldDB" id="A0A7S3D5K0"/>
<sequence>MDSVQGVLQEILDGFVLEERLFVLNAGVLRCYKRSAVNYEDSDLLYALDLGKCDICVLKTSNGRQHYLEVTHERDRHCLLGNKKELGEWSALLSQNSQARKDKARNSTLVHRIAQAQQRWCEKDEEAFFGRDEEVERLLKEGH</sequence>
<dbReference type="EMBL" id="HBIB01014679">
    <property type="protein sequence ID" value="CAE0247273.1"/>
    <property type="molecule type" value="Transcribed_RNA"/>
</dbReference>
<dbReference type="SUPFAM" id="SSF50729">
    <property type="entry name" value="PH domain-like"/>
    <property type="match status" value="1"/>
</dbReference>
<organism evidence="1">
    <name type="scientific">Palpitomonas bilix</name>
    <dbReference type="NCBI Taxonomy" id="652834"/>
    <lineage>
        <taxon>Eukaryota</taxon>
        <taxon>Eukaryota incertae sedis</taxon>
    </lineage>
</organism>
<proteinExistence type="predicted"/>
<evidence type="ECO:0008006" key="2">
    <source>
        <dbReference type="Google" id="ProtNLM"/>
    </source>
</evidence>
<name>A0A7S3D5K0_9EUKA</name>
<accession>A0A7S3D5K0</accession>
<dbReference type="InterPro" id="IPR011993">
    <property type="entry name" value="PH-like_dom_sf"/>
</dbReference>